<evidence type="ECO:0000256" key="2">
    <source>
        <dbReference type="SAM" id="SignalP"/>
    </source>
</evidence>
<comment type="caution">
    <text evidence="4">The sequence shown here is derived from an EMBL/GenBank/DDBJ whole genome shotgun (WGS) entry which is preliminary data.</text>
</comment>
<dbReference type="InterPro" id="IPR043504">
    <property type="entry name" value="Peptidase_S1_PA_chymotrypsin"/>
</dbReference>
<dbReference type="GO" id="GO:0016787">
    <property type="term" value="F:hydrolase activity"/>
    <property type="evidence" value="ECO:0007669"/>
    <property type="project" value="UniProtKB-KW"/>
</dbReference>
<evidence type="ECO:0000313" key="4">
    <source>
        <dbReference type="EMBL" id="MDZ5458640.1"/>
    </source>
</evidence>
<reference evidence="4 5" key="1">
    <citation type="submission" date="2023-11" db="EMBL/GenBank/DDBJ databases">
        <title>Draft genome of Azohydromonas lata strain H1 (DSM1123), a polyhydroxyalkanoate producer.</title>
        <authorList>
            <person name="Traversa D."/>
            <person name="D'Addabbo P."/>
            <person name="Pazzani C."/>
            <person name="Manzari C."/>
            <person name="Chiara M."/>
            <person name="Scrascia M."/>
        </authorList>
    </citation>
    <scope>NUCLEOTIDE SEQUENCE [LARGE SCALE GENOMIC DNA]</scope>
    <source>
        <strain evidence="4 5">H1</strain>
    </source>
</reference>
<feature type="chain" id="PRO_5046433542" evidence="2">
    <location>
        <begin position="31"/>
        <end position="335"/>
    </location>
</feature>
<keyword evidence="4" id="KW-0378">Hydrolase</keyword>
<dbReference type="PANTHER" id="PTHR15462:SF8">
    <property type="entry name" value="SERINE PROTEASE"/>
    <property type="match status" value="1"/>
</dbReference>
<proteinExistence type="predicted"/>
<dbReference type="EC" id="3.4.21.-" evidence="4"/>
<keyword evidence="5" id="KW-1185">Reference proteome</keyword>
<evidence type="ECO:0000313" key="5">
    <source>
        <dbReference type="Proteomes" id="UP001293718"/>
    </source>
</evidence>
<protein>
    <submittedName>
        <fullName evidence="4">Trypsin-like serine protease</fullName>
        <ecNumber evidence="4">3.4.21.-</ecNumber>
    </submittedName>
</protein>
<feature type="domain" description="Peptidase S1" evidence="3">
    <location>
        <begin position="131"/>
        <end position="286"/>
    </location>
</feature>
<feature type="signal peptide" evidence="2">
    <location>
        <begin position="1"/>
        <end position="30"/>
    </location>
</feature>
<dbReference type="InterPro" id="IPR050966">
    <property type="entry name" value="Glutamyl_endopeptidase"/>
</dbReference>
<dbReference type="InterPro" id="IPR009003">
    <property type="entry name" value="Peptidase_S1_PA"/>
</dbReference>
<name>A0ABU5IIS0_9BURK</name>
<dbReference type="Gene3D" id="2.40.10.10">
    <property type="entry name" value="Trypsin-like serine proteases"/>
    <property type="match status" value="2"/>
</dbReference>
<dbReference type="InterPro" id="IPR001254">
    <property type="entry name" value="Trypsin_dom"/>
</dbReference>
<dbReference type="EMBL" id="JAXOJX010000032">
    <property type="protein sequence ID" value="MDZ5458640.1"/>
    <property type="molecule type" value="Genomic_DNA"/>
</dbReference>
<gene>
    <name evidence="4" type="ORF">SM757_18840</name>
</gene>
<accession>A0ABU5IIS0</accession>
<sequence length="335" mass="35257">MEVRTMRARRSARWVAVALLSAAGAVQAQADVQRTVSSDGSVLAAPSALSADTGASFAGALREGAAPDAKAEFPAFTLSGAALADFRSRYQPKLPPYGRAGGDRAQPEAVVGPDRRFRLYPRESGFPYRAIGFLTFTQGGFEFSCTAFLISKDTVATAGHCVHEGAGGSWSRDVKFYPAFNNGLAPFGSCGARRLYAVAKWTEEGREDFDYGAIKLNCSIGETTGWFGYYATADSQTGLAVLVVGYPGDKPKGTMWGGAGNILSTEQRKMHYGIDTAGGQSGAPVIEADRGASKANCFGTCVVAIHAYADFGPTNSGTRINQSVAANLTAWKNAP</sequence>
<evidence type="ECO:0000259" key="3">
    <source>
        <dbReference type="Pfam" id="PF00089"/>
    </source>
</evidence>
<evidence type="ECO:0000256" key="1">
    <source>
        <dbReference type="ARBA" id="ARBA00022729"/>
    </source>
</evidence>
<dbReference type="Proteomes" id="UP001293718">
    <property type="component" value="Unassembled WGS sequence"/>
</dbReference>
<dbReference type="PANTHER" id="PTHR15462">
    <property type="entry name" value="SERINE PROTEASE"/>
    <property type="match status" value="1"/>
</dbReference>
<dbReference type="SUPFAM" id="SSF50494">
    <property type="entry name" value="Trypsin-like serine proteases"/>
    <property type="match status" value="1"/>
</dbReference>
<dbReference type="RefSeq" id="WP_322466669.1">
    <property type="nucleotide sequence ID" value="NZ_JAXOJX010000032.1"/>
</dbReference>
<organism evidence="4 5">
    <name type="scientific">Azohydromonas lata</name>
    <dbReference type="NCBI Taxonomy" id="45677"/>
    <lineage>
        <taxon>Bacteria</taxon>
        <taxon>Pseudomonadati</taxon>
        <taxon>Pseudomonadota</taxon>
        <taxon>Betaproteobacteria</taxon>
        <taxon>Burkholderiales</taxon>
        <taxon>Sphaerotilaceae</taxon>
        <taxon>Azohydromonas</taxon>
    </lineage>
</organism>
<dbReference type="Pfam" id="PF00089">
    <property type="entry name" value="Trypsin"/>
    <property type="match status" value="1"/>
</dbReference>
<keyword evidence="1 2" id="KW-0732">Signal</keyword>